<dbReference type="AlphaFoldDB" id="A0A919X7W6"/>
<evidence type="ECO:0000313" key="3">
    <source>
        <dbReference type="EMBL" id="GIO26077.1"/>
    </source>
</evidence>
<reference evidence="3" key="1">
    <citation type="submission" date="2021-03" db="EMBL/GenBank/DDBJ databases">
        <title>Antimicrobial resistance genes in bacteria isolated from Japanese honey, and their potential for conferring macrolide and lincosamide resistance in the American foulbrood pathogen Paenibacillus larvae.</title>
        <authorList>
            <person name="Okamoto M."/>
            <person name="Kumagai M."/>
            <person name="Kanamori H."/>
            <person name="Takamatsu D."/>
        </authorList>
    </citation>
    <scope>NUCLEOTIDE SEQUENCE</scope>
    <source>
        <strain evidence="3">J43TS3</strain>
    </source>
</reference>
<evidence type="ECO:0000313" key="4">
    <source>
        <dbReference type="Proteomes" id="UP000676917"/>
    </source>
</evidence>
<dbReference type="Proteomes" id="UP000676917">
    <property type="component" value="Unassembled WGS sequence"/>
</dbReference>
<proteinExistence type="inferred from homology"/>
<dbReference type="EMBL" id="BORP01000001">
    <property type="protein sequence ID" value="GIO26077.1"/>
    <property type="molecule type" value="Genomic_DNA"/>
</dbReference>
<dbReference type="PANTHER" id="PTHR33219">
    <property type="entry name" value="YLMG HOMOLOG PROTEIN 2, CHLOROPLASTIC"/>
    <property type="match status" value="1"/>
</dbReference>
<sequence length="92" mass="10546">MWLVYVYNFLATALQVYSIGLIIYIFMSWFPGARDTSFGNFLAKICEPYLEPFRRFIPTIGMIDFSPVVAILVLQLAGRGLVALFSMLLNWI</sequence>
<dbReference type="PANTHER" id="PTHR33219:SF14">
    <property type="entry name" value="PROTEIN COFACTOR ASSEMBLY OF COMPLEX C SUBUNIT B CCB3, CHLOROPLASTIC-RELATED"/>
    <property type="match status" value="1"/>
</dbReference>
<dbReference type="Pfam" id="PF02325">
    <property type="entry name" value="CCB3_YggT"/>
    <property type="match status" value="1"/>
</dbReference>
<gene>
    <name evidence="3" type="ORF">J43TS3_06880</name>
</gene>
<feature type="transmembrane region" description="Helical" evidence="2">
    <location>
        <begin position="65"/>
        <end position="89"/>
    </location>
</feature>
<keyword evidence="2" id="KW-0472">Membrane</keyword>
<feature type="transmembrane region" description="Helical" evidence="2">
    <location>
        <begin position="6"/>
        <end position="27"/>
    </location>
</feature>
<comment type="caution">
    <text evidence="3">The sequence shown here is derived from an EMBL/GenBank/DDBJ whole genome shotgun (WGS) entry which is preliminary data.</text>
</comment>
<name>A0A919X7W6_9BACI</name>
<comment type="similarity">
    <text evidence="1">Belongs to the YggT family.</text>
</comment>
<keyword evidence="4" id="KW-1185">Reference proteome</keyword>
<dbReference type="RefSeq" id="WP_212919568.1">
    <property type="nucleotide sequence ID" value="NZ_BORP01000001.1"/>
</dbReference>
<organism evidence="3 4">
    <name type="scientific">Ornithinibacillus bavariensis</name>
    <dbReference type="NCBI Taxonomy" id="545502"/>
    <lineage>
        <taxon>Bacteria</taxon>
        <taxon>Bacillati</taxon>
        <taxon>Bacillota</taxon>
        <taxon>Bacilli</taxon>
        <taxon>Bacillales</taxon>
        <taxon>Bacillaceae</taxon>
        <taxon>Ornithinibacillus</taxon>
    </lineage>
</organism>
<evidence type="ECO:0000256" key="2">
    <source>
        <dbReference type="SAM" id="Phobius"/>
    </source>
</evidence>
<dbReference type="GO" id="GO:0016020">
    <property type="term" value="C:membrane"/>
    <property type="evidence" value="ECO:0007669"/>
    <property type="project" value="InterPro"/>
</dbReference>
<keyword evidence="2" id="KW-0812">Transmembrane</keyword>
<protein>
    <submittedName>
        <fullName evidence="3">Membrane protein</fullName>
    </submittedName>
</protein>
<accession>A0A919X7W6</accession>
<dbReference type="InterPro" id="IPR003425">
    <property type="entry name" value="CCB3/YggT"/>
</dbReference>
<keyword evidence="2" id="KW-1133">Transmembrane helix</keyword>
<evidence type="ECO:0000256" key="1">
    <source>
        <dbReference type="ARBA" id="ARBA00010894"/>
    </source>
</evidence>